<dbReference type="Pfam" id="PF20167">
    <property type="entry name" value="Transposase_32"/>
    <property type="match status" value="1"/>
</dbReference>
<protein>
    <recommendedName>
        <fullName evidence="2">Putative plant transposon protein domain-containing protein</fullName>
    </recommendedName>
</protein>
<keyword evidence="4" id="KW-1185">Reference proteome</keyword>
<dbReference type="InterPro" id="IPR046796">
    <property type="entry name" value="Transposase_32_dom"/>
</dbReference>
<dbReference type="Proteomes" id="UP000634136">
    <property type="component" value="Unassembled WGS sequence"/>
</dbReference>
<proteinExistence type="predicted"/>
<dbReference type="AlphaFoldDB" id="A0A834WR25"/>
<sequence length="350" mass="39037">MPRGKKNKVIELSPPQIRKAMRRRVIESPPSLPPRIFTPPSSPKGETTKIIEVPELAEEDTRAVEDYATPSAEGLQSSISRLTVQATTFEIKPATIQLLQSMGTFGGVVNEDPNRHILNFLEICDTNRQNGVSDEARKARFDDMRFATALAEQRYTKLFSHSATGIHERGLSLDPEGHPNLDQAMSETMDAFSWVDFIKASSMAGRLSIVHEFYANFSSQDNGKVLMQGKRVPISCEAIRAFYKLPPVYVGVHYAYAASTALPEEQIPFDDIGVTLRLNEEIGSIQWEKDSQGNPKHLSLTKVSACAWAWLYFNFSSLIPFSHLSKITKDRAFLVITSSKDSPSMPLRSS</sequence>
<evidence type="ECO:0000256" key="1">
    <source>
        <dbReference type="SAM" id="MobiDB-lite"/>
    </source>
</evidence>
<evidence type="ECO:0000259" key="2">
    <source>
        <dbReference type="Pfam" id="PF20167"/>
    </source>
</evidence>
<feature type="region of interest" description="Disordered" evidence="1">
    <location>
        <begin position="24"/>
        <end position="46"/>
    </location>
</feature>
<feature type="domain" description="Putative plant transposon protein" evidence="2">
    <location>
        <begin position="194"/>
        <end position="335"/>
    </location>
</feature>
<evidence type="ECO:0000313" key="4">
    <source>
        <dbReference type="Proteomes" id="UP000634136"/>
    </source>
</evidence>
<feature type="compositionally biased region" description="Pro residues" evidence="1">
    <location>
        <begin position="30"/>
        <end position="42"/>
    </location>
</feature>
<organism evidence="3 4">
    <name type="scientific">Senna tora</name>
    <dbReference type="NCBI Taxonomy" id="362788"/>
    <lineage>
        <taxon>Eukaryota</taxon>
        <taxon>Viridiplantae</taxon>
        <taxon>Streptophyta</taxon>
        <taxon>Embryophyta</taxon>
        <taxon>Tracheophyta</taxon>
        <taxon>Spermatophyta</taxon>
        <taxon>Magnoliopsida</taxon>
        <taxon>eudicotyledons</taxon>
        <taxon>Gunneridae</taxon>
        <taxon>Pentapetalae</taxon>
        <taxon>rosids</taxon>
        <taxon>fabids</taxon>
        <taxon>Fabales</taxon>
        <taxon>Fabaceae</taxon>
        <taxon>Caesalpinioideae</taxon>
        <taxon>Cassia clade</taxon>
        <taxon>Senna</taxon>
    </lineage>
</organism>
<gene>
    <name evidence="3" type="ORF">G2W53_013865</name>
</gene>
<accession>A0A834WR25</accession>
<reference evidence="3" key="1">
    <citation type="submission" date="2020-09" db="EMBL/GenBank/DDBJ databases">
        <title>Genome-Enabled Discovery of Anthraquinone Biosynthesis in Senna tora.</title>
        <authorList>
            <person name="Kang S.-H."/>
            <person name="Pandey R.P."/>
            <person name="Lee C.-M."/>
            <person name="Sim J.-S."/>
            <person name="Jeong J.-T."/>
            <person name="Choi B.-S."/>
            <person name="Jung M."/>
            <person name="Ginzburg D."/>
            <person name="Zhao K."/>
            <person name="Won S.Y."/>
            <person name="Oh T.-J."/>
            <person name="Yu Y."/>
            <person name="Kim N.-H."/>
            <person name="Lee O.R."/>
            <person name="Lee T.-H."/>
            <person name="Bashyal P."/>
            <person name="Kim T.-S."/>
            <person name="Lee W.-H."/>
            <person name="Kawkins C."/>
            <person name="Kim C.-K."/>
            <person name="Kim J.S."/>
            <person name="Ahn B.O."/>
            <person name="Rhee S.Y."/>
            <person name="Sohng J.K."/>
        </authorList>
    </citation>
    <scope>NUCLEOTIDE SEQUENCE</scope>
    <source>
        <tissue evidence="3">Leaf</tissue>
    </source>
</reference>
<name>A0A834WR25_9FABA</name>
<comment type="caution">
    <text evidence="3">The sequence shown here is derived from an EMBL/GenBank/DDBJ whole genome shotgun (WGS) entry which is preliminary data.</text>
</comment>
<evidence type="ECO:0000313" key="3">
    <source>
        <dbReference type="EMBL" id="KAF7831532.1"/>
    </source>
</evidence>
<dbReference type="EMBL" id="JAAIUW010000005">
    <property type="protein sequence ID" value="KAF7831532.1"/>
    <property type="molecule type" value="Genomic_DNA"/>
</dbReference>